<gene>
    <name evidence="1" type="ORF">I6I06_29135</name>
</gene>
<accession>A0A7T4TCT9</accession>
<reference evidence="1 2" key="1">
    <citation type="submission" date="2020-12" db="EMBL/GenBank/DDBJ databases">
        <title>FDA dAtabase for Regulatory Grade micrObial Sequences (FDA-ARGOS): Supporting development and validation of Infectious Disease Dx tests.</title>
        <authorList>
            <person name="Nelson B."/>
            <person name="Plummer A."/>
            <person name="Tallon L."/>
            <person name="Sadzewicz L."/>
            <person name="Zhao X."/>
            <person name="Boylan J."/>
            <person name="Ott S."/>
            <person name="Bowen H."/>
            <person name="Vavikolanu K."/>
            <person name="Mehta A."/>
            <person name="Aluvathingal J."/>
            <person name="Nadendla S."/>
            <person name="Myers T."/>
            <person name="Yan Y."/>
            <person name="Sichtig H."/>
        </authorList>
    </citation>
    <scope>NUCLEOTIDE SEQUENCE [LARGE SCALE GENOMIC DNA]</scope>
    <source>
        <strain evidence="1 2">FDAARGOS_1049</strain>
        <plasmid evidence="1 2">unnamed</plasmid>
    </source>
</reference>
<sequence>MTMCNRRGDEVKVGDTLRTWFNGGQAQVRSLRPYIGPLIDLLGEGSQVAEFYGCRVEMTLSAKTGYEVLA</sequence>
<protein>
    <submittedName>
        <fullName evidence="1">Uncharacterized protein</fullName>
    </submittedName>
</protein>
<dbReference type="KEGG" id="pgis:I6I06_29135"/>
<organism evidence="1 2">
    <name type="scientific">Paraburkholderia ginsengisoli</name>
    <dbReference type="NCBI Taxonomy" id="311231"/>
    <lineage>
        <taxon>Bacteria</taxon>
        <taxon>Pseudomonadati</taxon>
        <taxon>Pseudomonadota</taxon>
        <taxon>Betaproteobacteria</taxon>
        <taxon>Burkholderiales</taxon>
        <taxon>Burkholderiaceae</taxon>
        <taxon>Paraburkholderia</taxon>
    </lineage>
</organism>
<dbReference type="RefSeq" id="WP_157004291.1">
    <property type="nucleotide sequence ID" value="NZ_CP066077.1"/>
</dbReference>
<name>A0A7T4TCT9_9BURK</name>
<proteinExistence type="predicted"/>
<dbReference type="Proteomes" id="UP000595610">
    <property type="component" value="Plasmid unnamed"/>
</dbReference>
<dbReference type="EMBL" id="CP066077">
    <property type="protein sequence ID" value="QQC67880.1"/>
    <property type="molecule type" value="Genomic_DNA"/>
</dbReference>
<dbReference type="AlphaFoldDB" id="A0A7T4TCT9"/>
<evidence type="ECO:0000313" key="2">
    <source>
        <dbReference type="Proteomes" id="UP000595610"/>
    </source>
</evidence>
<evidence type="ECO:0000313" key="1">
    <source>
        <dbReference type="EMBL" id="QQC67880.1"/>
    </source>
</evidence>
<keyword evidence="2" id="KW-1185">Reference proteome</keyword>
<keyword evidence="1" id="KW-0614">Plasmid</keyword>
<geneLocation type="plasmid" evidence="1 2">
    <name>unnamed</name>
</geneLocation>